<comment type="function">
    <text evidence="1 14">Component of the general transcription and DNA repair factor IIH (TFIIH) core complex, which is involved in general and transcription-coupled nucleotide excision repair (NER) of damaged DNA and, when complexed to TFIIK, in RNA transcription by RNA polymerase II. In NER, TFIIH acts by opening DNA around the lesion to allow the excision of the damaged oligonucleotide and its replacement by a new DNA fragment. In transcription, TFIIH has an essential role in transcription initiation. When the pre-initiation complex (PIC) has been established, TFIIH is required for promoter opening and promoter escape. Phosphorylation of the C-terminal tail (CTD) of the largest subunit of RNA polymerase II by the kinase module TFIIK controls the initiation of transcription.</text>
</comment>
<evidence type="ECO:0000256" key="1">
    <source>
        <dbReference type="ARBA" id="ARBA00002817"/>
    </source>
</evidence>
<accession>A0A9P6BCN4</accession>
<evidence type="ECO:0000256" key="9">
    <source>
        <dbReference type="ARBA" id="ARBA00023015"/>
    </source>
</evidence>
<evidence type="ECO:0000313" key="16">
    <source>
        <dbReference type="Proteomes" id="UP000886523"/>
    </source>
</evidence>
<sequence>MSQSAQSHLTLILDLSPKQWHLSSLEPDGQALSLLSFITQVLAFMNSHLALRHENTISVLGAFPRKSVMLYSTPGANDSGLDSTAPQDANTYQPFKTVDTIVSSRIMEEMESISDSIDSPTGLVGALSKGLCHINRVINPATRSSIESSSPLDPRMLILSVSPDMSTSYIPIMNTIFAAQKLKVKIDVCKIFGEDNVFLQQAAHLTGGSYVALMQRNALLQYLVMCFLASSSLRKIVAFPTHDRVDLRAACFCHKDIVDIGYVCSVCLSIFCSPVPVCSTCRTKFPVKTLRRFGFGPPKAVGNGTSKSGSATPQ</sequence>
<evidence type="ECO:0000313" key="15">
    <source>
        <dbReference type="EMBL" id="KAF9520291.1"/>
    </source>
</evidence>
<evidence type="ECO:0000256" key="7">
    <source>
        <dbReference type="ARBA" id="ARBA00022771"/>
    </source>
</evidence>
<dbReference type="PANTHER" id="PTHR12831:SF0">
    <property type="entry name" value="GENERAL TRANSCRIPTION FACTOR IIH SUBUNIT 3"/>
    <property type="match status" value="1"/>
</dbReference>
<evidence type="ECO:0000256" key="8">
    <source>
        <dbReference type="ARBA" id="ARBA00022833"/>
    </source>
</evidence>
<keyword evidence="11 14" id="KW-0234">DNA repair</keyword>
<keyword evidence="8 14" id="KW-0862">Zinc</keyword>
<comment type="subunit">
    <text evidence="14">Component of the 7-subunit TFIIH core complex composed of XPB/SSL2, XPD/RAD3, SSL1, TFB1, TFB2, TFB4 and TFB5, which is active in NER. The core complex associates with the 3-subunit CTD-kinase module TFIIK composed of CCL1, KIN28 and TFB3 to form the 10-subunit holoenzyme (holo-TFIIH) active in transcription.</text>
</comment>
<dbReference type="InterPro" id="IPR004600">
    <property type="entry name" value="TFIIH_Tfb4/GTF2H3"/>
</dbReference>
<keyword evidence="5 14" id="KW-0479">Metal-binding</keyword>
<keyword evidence="12 14" id="KW-0539">Nucleus</keyword>
<evidence type="ECO:0000256" key="10">
    <source>
        <dbReference type="ARBA" id="ARBA00023163"/>
    </source>
</evidence>
<keyword evidence="16" id="KW-1185">Reference proteome</keyword>
<evidence type="ECO:0000256" key="13">
    <source>
        <dbReference type="ARBA" id="ARBA00033341"/>
    </source>
</evidence>
<dbReference type="InterPro" id="IPR036465">
    <property type="entry name" value="vWFA_dom_sf"/>
</dbReference>
<dbReference type="EMBL" id="MU128912">
    <property type="protein sequence ID" value="KAF9520291.1"/>
    <property type="molecule type" value="Genomic_DNA"/>
</dbReference>
<name>A0A9P6BCN4_9AGAM</name>
<dbReference type="GO" id="GO:0005675">
    <property type="term" value="C:transcription factor TFIIH holo complex"/>
    <property type="evidence" value="ECO:0007669"/>
    <property type="project" value="UniProtKB-UniRule"/>
</dbReference>
<dbReference type="Proteomes" id="UP000886523">
    <property type="component" value="Unassembled WGS sequence"/>
</dbReference>
<evidence type="ECO:0000256" key="12">
    <source>
        <dbReference type="ARBA" id="ARBA00023242"/>
    </source>
</evidence>
<evidence type="ECO:0000256" key="5">
    <source>
        <dbReference type="ARBA" id="ARBA00022723"/>
    </source>
</evidence>
<evidence type="ECO:0000256" key="14">
    <source>
        <dbReference type="RuleBase" id="RU368090"/>
    </source>
</evidence>
<evidence type="ECO:0000256" key="11">
    <source>
        <dbReference type="ARBA" id="ARBA00023204"/>
    </source>
</evidence>
<comment type="subcellular location">
    <subcellularLocation>
        <location evidence="2 14">Nucleus</location>
    </subcellularLocation>
</comment>
<dbReference type="GO" id="GO:0006355">
    <property type="term" value="P:regulation of DNA-templated transcription"/>
    <property type="evidence" value="ECO:0007669"/>
    <property type="project" value="InterPro"/>
</dbReference>
<evidence type="ECO:0000256" key="4">
    <source>
        <dbReference type="ARBA" id="ARBA00021280"/>
    </source>
</evidence>
<evidence type="ECO:0000256" key="6">
    <source>
        <dbReference type="ARBA" id="ARBA00022763"/>
    </source>
</evidence>
<keyword evidence="6 14" id="KW-0227">DNA damage</keyword>
<gene>
    <name evidence="15" type="ORF">BS47DRAFT_749609</name>
</gene>
<dbReference type="PANTHER" id="PTHR12831">
    <property type="entry name" value="TRANSCRIPTION INITIATION FACTOR IIH TFIIH , POLYPEPTIDE 3-RELATED"/>
    <property type="match status" value="1"/>
</dbReference>
<comment type="caution">
    <text evidence="15">The sequence shown here is derived from an EMBL/GenBank/DDBJ whole genome shotgun (WGS) entry which is preliminary data.</text>
</comment>
<dbReference type="OrthoDB" id="17307at2759"/>
<dbReference type="GO" id="GO:0006289">
    <property type="term" value="P:nucleotide-excision repair"/>
    <property type="evidence" value="ECO:0007669"/>
    <property type="project" value="UniProtKB-UniRule"/>
</dbReference>
<keyword evidence="9 14" id="KW-0805">Transcription regulation</keyword>
<evidence type="ECO:0000256" key="3">
    <source>
        <dbReference type="ARBA" id="ARBA00005273"/>
    </source>
</evidence>
<dbReference type="Gene3D" id="3.40.50.410">
    <property type="entry name" value="von Willebrand factor, type A domain"/>
    <property type="match status" value="1"/>
</dbReference>
<dbReference type="GO" id="GO:0000439">
    <property type="term" value="C:transcription factor TFIIH core complex"/>
    <property type="evidence" value="ECO:0007669"/>
    <property type="project" value="UniProtKB-UniRule"/>
</dbReference>
<organism evidence="15 16">
    <name type="scientific">Hydnum rufescens UP504</name>
    <dbReference type="NCBI Taxonomy" id="1448309"/>
    <lineage>
        <taxon>Eukaryota</taxon>
        <taxon>Fungi</taxon>
        <taxon>Dikarya</taxon>
        <taxon>Basidiomycota</taxon>
        <taxon>Agaricomycotina</taxon>
        <taxon>Agaricomycetes</taxon>
        <taxon>Cantharellales</taxon>
        <taxon>Hydnaceae</taxon>
        <taxon>Hydnum</taxon>
    </lineage>
</organism>
<dbReference type="Pfam" id="PF03850">
    <property type="entry name" value="Tfb4"/>
    <property type="match status" value="1"/>
</dbReference>
<dbReference type="GO" id="GO:0008270">
    <property type="term" value="F:zinc ion binding"/>
    <property type="evidence" value="ECO:0007669"/>
    <property type="project" value="UniProtKB-KW"/>
</dbReference>
<keyword evidence="7 14" id="KW-0863">Zinc-finger</keyword>
<evidence type="ECO:0000256" key="2">
    <source>
        <dbReference type="ARBA" id="ARBA00004123"/>
    </source>
</evidence>
<proteinExistence type="inferred from homology"/>
<reference evidence="15" key="1">
    <citation type="journal article" date="2020" name="Nat. Commun.">
        <title>Large-scale genome sequencing of mycorrhizal fungi provides insights into the early evolution of symbiotic traits.</title>
        <authorList>
            <person name="Miyauchi S."/>
            <person name="Kiss E."/>
            <person name="Kuo A."/>
            <person name="Drula E."/>
            <person name="Kohler A."/>
            <person name="Sanchez-Garcia M."/>
            <person name="Morin E."/>
            <person name="Andreopoulos B."/>
            <person name="Barry K.W."/>
            <person name="Bonito G."/>
            <person name="Buee M."/>
            <person name="Carver A."/>
            <person name="Chen C."/>
            <person name="Cichocki N."/>
            <person name="Clum A."/>
            <person name="Culley D."/>
            <person name="Crous P.W."/>
            <person name="Fauchery L."/>
            <person name="Girlanda M."/>
            <person name="Hayes R.D."/>
            <person name="Keri Z."/>
            <person name="LaButti K."/>
            <person name="Lipzen A."/>
            <person name="Lombard V."/>
            <person name="Magnuson J."/>
            <person name="Maillard F."/>
            <person name="Murat C."/>
            <person name="Nolan M."/>
            <person name="Ohm R.A."/>
            <person name="Pangilinan J."/>
            <person name="Pereira M.F."/>
            <person name="Perotto S."/>
            <person name="Peter M."/>
            <person name="Pfister S."/>
            <person name="Riley R."/>
            <person name="Sitrit Y."/>
            <person name="Stielow J.B."/>
            <person name="Szollosi G."/>
            <person name="Zifcakova L."/>
            <person name="Stursova M."/>
            <person name="Spatafora J.W."/>
            <person name="Tedersoo L."/>
            <person name="Vaario L.M."/>
            <person name="Yamada A."/>
            <person name="Yan M."/>
            <person name="Wang P."/>
            <person name="Xu J."/>
            <person name="Bruns T."/>
            <person name="Baldrian P."/>
            <person name="Vilgalys R."/>
            <person name="Dunand C."/>
            <person name="Henrissat B."/>
            <person name="Grigoriev I.V."/>
            <person name="Hibbett D."/>
            <person name="Nagy L.G."/>
            <person name="Martin F.M."/>
        </authorList>
    </citation>
    <scope>NUCLEOTIDE SEQUENCE</scope>
    <source>
        <strain evidence="15">UP504</strain>
    </source>
</reference>
<protein>
    <recommendedName>
        <fullName evidence="4 14">General transcription and DNA repair factor IIH subunit TFB4</fullName>
        <shortName evidence="14">TFIIH subunit TFB4</shortName>
    </recommendedName>
    <alternativeName>
        <fullName evidence="13 14">RNA polymerase II transcription factor B subunit 4</fullName>
    </alternativeName>
</protein>
<dbReference type="AlphaFoldDB" id="A0A9P6BCN4"/>
<comment type="similarity">
    <text evidence="3 14">Belongs to the TFB4 family.</text>
</comment>
<keyword evidence="10 14" id="KW-0804">Transcription</keyword>